<evidence type="ECO:0000313" key="3">
    <source>
        <dbReference type="EMBL" id="TCN87898.1"/>
    </source>
</evidence>
<protein>
    <submittedName>
        <fullName evidence="3">Uncharacterized protein</fullName>
    </submittedName>
</protein>
<keyword evidence="2" id="KW-1133">Transmembrane helix</keyword>
<evidence type="ECO:0000256" key="2">
    <source>
        <dbReference type="SAM" id="Phobius"/>
    </source>
</evidence>
<name>A0A4R2FJB7_9GAMM</name>
<feature type="region of interest" description="Disordered" evidence="1">
    <location>
        <begin position="249"/>
        <end position="268"/>
    </location>
</feature>
<gene>
    <name evidence="3" type="ORF">EDC91_10430</name>
</gene>
<dbReference type="EMBL" id="SLWF01000004">
    <property type="protein sequence ID" value="TCN87898.1"/>
    <property type="molecule type" value="Genomic_DNA"/>
</dbReference>
<dbReference type="Pfam" id="PF20567">
    <property type="entry name" value="DUF6776"/>
    <property type="match status" value="1"/>
</dbReference>
<evidence type="ECO:0000256" key="1">
    <source>
        <dbReference type="SAM" id="MobiDB-lite"/>
    </source>
</evidence>
<comment type="caution">
    <text evidence="3">The sequence shown here is derived from an EMBL/GenBank/DDBJ whole genome shotgun (WGS) entry which is preliminary data.</text>
</comment>
<dbReference type="Proteomes" id="UP000294832">
    <property type="component" value="Unassembled WGS sequence"/>
</dbReference>
<organism evidence="3 4">
    <name type="scientific">Shewanella fodinae</name>
    <dbReference type="NCBI Taxonomy" id="552357"/>
    <lineage>
        <taxon>Bacteria</taxon>
        <taxon>Pseudomonadati</taxon>
        <taxon>Pseudomonadota</taxon>
        <taxon>Gammaproteobacteria</taxon>
        <taxon>Alteromonadales</taxon>
        <taxon>Shewanellaceae</taxon>
        <taxon>Shewanella</taxon>
    </lineage>
</organism>
<keyword evidence="2" id="KW-0812">Transmembrane</keyword>
<accession>A0A4R2FJB7</accession>
<sequence length="268" mass="30229">MAKYHRWLFRLQLLERNIRPSSLYLLALLLIAFAVGALSLSLWQDNSPTSNKSNIIKINQLRAELTGQSQILASRNLELQLAKESNKQMQEMFAKQHQKQQELERELTFYRSIMAPENNVDGVAINGMELQAGHKAGSYRLRLVLTQLQKRKQPLKGNAEVTLQGLKAGKETNISLESLIGKGKLNFNFKYFQVVETEFVLPDAFELQRISAKVIVPASRWSKGGETEQSYSVPELLTGEKDSGIILEQEGQVLDNSPQQSDVRGSND</sequence>
<feature type="transmembrane region" description="Helical" evidence="2">
    <location>
        <begin position="21"/>
        <end position="43"/>
    </location>
</feature>
<dbReference type="OrthoDB" id="7056878at2"/>
<dbReference type="AlphaFoldDB" id="A0A4R2FJB7"/>
<reference evidence="3 4" key="1">
    <citation type="submission" date="2019-03" db="EMBL/GenBank/DDBJ databases">
        <title>Freshwater and sediment microbial communities from various areas in North America, analyzing microbe dynamics in response to fracking.</title>
        <authorList>
            <person name="Lamendella R."/>
        </authorList>
    </citation>
    <scope>NUCLEOTIDE SEQUENCE [LARGE SCALE GENOMIC DNA]</scope>
    <source>
        <strain evidence="3 4">74A</strain>
    </source>
</reference>
<feature type="compositionally biased region" description="Polar residues" evidence="1">
    <location>
        <begin position="254"/>
        <end position="268"/>
    </location>
</feature>
<dbReference type="InterPro" id="IPR046703">
    <property type="entry name" value="DUF6776"/>
</dbReference>
<evidence type="ECO:0000313" key="4">
    <source>
        <dbReference type="Proteomes" id="UP000294832"/>
    </source>
</evidence>
<dbReference type="RefSeq" id="WP_133038014.1">
    <property type="nucleotide sequence ID" value="NZ_SLWF01000004.1"/>
</dbReference>
<keyword evidence="2" id="KW-0472">Membrane</keyword>
<keyword evidence="4" id="KW-1185">Reference proteome</keyword>
<proteinExistence type="predicted"/>